<dbReference type="OrthoDB" id="4504959at2759"/>
<evidence type="ECO:0000313" key="1">
    <source>
        <dbReference type="EMBL" id="OXV07835.1"/>
    </source>
</evidence>
<protein>
    <submittedName>
        <fullName evidence="1">Uncharacterized protein</fullName>
    </submittedName>
</protein>
<organism evidence="1 2">
    <name type="scientific">Elaphomyces granulatus</name>
    <dbReference type="NCBI Taxonomy" id="519963"/>
    <lineage>
        <taxon>Eukaryota</taxon>
        <taxon>Fungi</taxon>
        <taxon>Dikarya</taxon>
        <taxon>Ascomycota</taxon>
        <taxon>Pezizomycotina</taxon>
        <taxon>Eurotiomycetes</taxon>
        <taxon>Eurotiomycetidae</taxon>
        <taxon>Eurotiales</taxon>
        <taxon>Elaphomycetaceae</taxon>
        <taxon>Elaphomyces</taxon>
    </lineage>
</organism>
<evidence type="ECO:0000313" key="2">
    <source>
        <dbReference type="Proteomes" id="UP000243515"/>
    </source>
</evidence>
<dbReference type="AlphaFoldDB" id="A0A232LUK5"/>
<proteinExistence type="predicted"/>
<gene>
    <name evidence="1" type="ORF">Egran_04401</name>
</gene>
<accession>A0A232LUK5</accession>
<keyword evidence="2" id="KW-1185">Reference proteome</keyword>
<dbReference type="EMBL" id="NPHW01004518">
    <property type="protein sequence ID" value="OXV07835.1"/>
    <property type="molecule type" value="Genomic_DNA"/>
</dbReference>
<sequence>MHFGFGHFVDNPTERWHSRAWLASARSTSGRYAHYRNCDVLLPSDMVLYECPSADCLCTPPHLGLTNPLPHLPVDRPFLLCKTTLRSGGELLPLCYTKAFGRQHFTDPEYFNSSNANNCLSVPLFTFIDGFGLYRNPYRSLMGIYLLIAAFGFEERNRRANVFPVTLGPHGSSFNEVINCLTGLCELDRGVSLPLPQPTRVCAFTLAFLGDMPQQQANASFKSQRADLSCRFCVVLAEHRGDLSYDILRSGRYHHSTMQQRS</sequence>
<comment type="caution">
    <text evidence="1">The sequence shown here is derived from an EMBL/GenBank/DDBJ whole genome shotgun (WGS) entry which is preliminary data.</text>
</comment>
<reference evidence="1 2" key="1">
    <citation type="journal article" date="2015" name="Environ. Microbiol.">
        <title>Metagenome sequence of Elaphomyces granulatus from sporocarp tissue reveals Ascomycota ectomycorrhizal fingerprints of genome expansion and a Proteobacteria-rich microbiome.</title>
        <authorList>
            <person name="Quandt C.A."/>
            <person name="Kohler A."/>
            <person name="Hesse C.N."/>
            <person name="Sharpton T.J."/>
            <person name="Martin F."/>
            <person name="Spatafora J.W."/>
        </authorList>
    </citation>
    <scope>NUCLEOTIDE SEQUENCE [LARGE SCALE GENOMIC DNA]</scope>
    <source>
        <strain evidence="1 2">OSC145934</strain>
    </source>
</reference>
<dbReference type="Proteomes" id="UP000243515">
    <property type="component" value="Unassembled WGS sequence"/>
</dbReference>
<name>A0A232LUK5_9EURO</name>